<dbReference type="PROSITE" id="PS50885">
    <property type="entry name" value="HAMP"/>
    <property type="match status" value="1"/>
</dbReference>
<dbReference type="Gene3D" id="6.10.340.10">
    <property type="match status" value="1"/>
</dbReference>
<evidence type="ECO:0000313" key="16">
    <source>
        <dbReference type="Proteomes" id="UP001154322"/>
    </source>
</evidence>
<evidence type="ECO:0000256" key="8">
    <source>
        <dbReference type="ARBA" id="ARBA00022777"/>
    </source>
</evidence>
<organism evidence="15 16">
    <name type="scientific">Paenibacillus melissococcoides</name>
    <dbReference type="NCBI Taxonomy" id="2912268"/>
    <lineage>
        <taxon>Bacteria</taxon>
        <taxon>Bacillati</taxon>
        <taxon>Bacillota</taxon>
        <taxon>Bacilli</taxon>
        <taxon>Bacillales</taxon>
        <taxon>Paenibacillaceae</taxon>
        <taxon>Paenibacillus</taxon>
    </lineage>
</organism>
<dbReference type="Proteomes" id="UP001154322">
    <property type="component" value="Unassembled WGS sequence"/>
</dbReference>
<evidence type="ECO:0000256" key="3">
    <source>
        <dbReference type="ARBA" id="ARBA00012438"/>
    </source>
</evidence>
<dbReference type="RefSeq" id="WP_213430743.1">
    <property type="nucleotide sequence ID" value="NZ_AP031286.1"/>
</dbReference>
<dbReference type="InterPro" id="IPR004358">
    <property type="entry name" value="Sig_transdc_His_kin-like_C"/>
</dbReference>
<keyword evidence="12" id="KW-0812">Transmembrane</keyword>
<comment type="catalytic activity">
    <reaction evidence="1">
        <text>ATP + protein L-histidine = ADP + protein N-phospho-L-histidine.</text>
        <dbReference type="EC" id="2.7.13.3"/>
    </reaction>
</comment>
<keyword evidence="12" id="KW-1133">Transmembrane helix</keyword>
<dbReference type="InterPro" id="IPR003661">
    <property type="entry name" value="HisK_dim/P_dom"/>
</dbReference>
<evidence type="ECO:0000256" key="11">
    <source>
        <dbReference type="ARBA" id="ARBA00023136"/>
    </source>
</evidence>
<dbReference type="SMART" id="SM00304">
    <property type="entry name" value="HAMP"/>
    <property type="match status" value="1"/>
</dbReference>
<dbReference type="PROSITE" id="PS50109">
    <property type="entry name" value="HIS_KIN"/>
    <property type="match status" value="1"/>
</dbReference>
<dbReference type="Pfam" id="PF00512">
    <property type="entry name" value="HisKA"/>
    <property type="match status" value="1"/>
</dbReference>
<feature type="transmembrane region" description="Helical" evidence="12">
    <location>
        <begin position="201"/>
        <end position="224"/>
    </location>
</feature>
<dbReference type="PANTHER" id="PTHR42878:SF12">
    <property type="entry name" value="SENSOR HISTIDINE KINASE YCBM"/>
    <property type="match status" value="1"/>
</dbReference>
<dbReference type="CDD" id="cd06225">
    <property type="entry name" value="HAMP"/>
    <property type="match status" value="1"/>
</dbReference>
<dbReference type="PANTHER" id="PTHR42878">
    <property type="entry name" value="TWO-COMPONENT HISTIDINE KINASE"/>
    <property type="match status" value="1"/>
</dbReference>
<keyword evidence="8 15" id="KW-0418">Kinase</keyword>
<evidence type="ECO:0000256" key="5">
    <source>
        <dbReference type="ARBA" id="ARBA00022553"/>
    </source>
</evidence>
<evidence type="ECO:0000256" key="12">
    <source>
        <dbReference type="SAM" id="Phobius"/>
    </source>
</evidence>
<name>A0ABM9G2L1_9BACL</name>
<gene>
    <name evidence="15" type="ORF">WJ0W_003086</name>
</gene>
<feature type="domain" description="HAMP" evidence="14">
    <location>
        <begin position="225"/>
        <end position="280"/>
    </location>
</feature>
<dbReference type="Pfam" id="PF00672">
    <property type="entry name" value="HAMP"/>
    <property type="match status" value="1"/>
</dbReference>
<evidence type="ECO:0000313" key="15">
    <source>
        <dbReference type="EMBL" id="CAH8245851.1"/>
    </source>
</evidence>
<dbReference type="EMBL" id="CALYLO010000004">
    <property type="protein sequence ID" value="CAH8245851.1"/>
    <property type="molecule type" value="Genomic_DNA"/>
</dbReference>
<keyword evidence="7" id="KW-0547">Nucleotide-binding</keyword>
<keyword evidence="16" id="KW-1185">Reference proteome</keyword>
<feature type="domain" description="Histidine kinase" evidence="13">
    <location>
        <begin position="288"/>
        <end position="502"/>
    </location>
</feature>
<evidence type="ECO:0000256" key="4">
    <source>
        <dbReference type="ARBA" id="ARBA00022475"/>
    </source>
</evidence>
<dbReference type="Pfam" id="PF02518">
    <property type="entry name" value="HATPase_c"/>
    <property type="match status" value="1"/>
</dbReference>
<dbReference type="InterPro" id="IPR003660">
    <property type="entry name" value="HAMP_dom"/>
</dbReference>
<sequence>MSARQPLPMLRVWTWRYALILFAALLLIGLLAGIWIYANAYRHSYDVLQARAEQLADSYVRITSLTSVQADTQPAENSLKTDLTVRPIVPLASADEATPVQAISATVVARPANGETMQIVDAQGKVLDMYAEDSGNADSGTAAAPSDYKTVLSGQATRQRLVKQDVTWLRIGVPLQQQSGVTGALYLSAPIQEDIDKTKQLYVLIALMAFGIAAAGWAAIYLLLRKLTQPLRQLADAALQVADGQYSPALPAVHGIKEQELRQLVSSFGDMTSRLKQLEQMRTDLLAGVSHELRTPLTSIRGMVQAVHGRVVAGSEADEFLQVSLEEAKRMQAMVDDLLEFSSLEAGAVKTEPEKGPLSPLIRSVVQQLRSLPSFASIRLNAVLPDQEIECDADQGQLKQIVTNLIMNSSAAGATEIDLEAAVLDEDIVIEVRDNGGGIRESEVPFIFERYYRGSSRRKKKQGLGLGLPLSRLLARANGGDLVLHSTSEAGTVFRLSLPKLPAP</sequence>
<keyword evidence="10" id="KW-0902">Two-component regulatory system</keyword>
<keyword evidence="6" id="KW-0808">Transferase</keyword>
<evidence type="ECO:0000256" key="1">
    <source>
        <dbReference type="ARBA" id="ARBA00000085"/>
    </source>
</evidence>
<dbReference type="InterPro" id="IPR036097">
    <property type="entry name" value="HisK_dim/P_sf"/>
</dbReference>
<reference evidence="15" key="1">
    <citation type="submission" date="2022-06" db="EMBL/GenBank/DDBJ databases">
        <authorList>
            <person name="Dietemann V."/>
            <person name="Ory F."/>
            <person name="Dainat B."/>
            <person name="Oberhansli S."/>
        </authorList>
    </citation>
    <scope>NUCLEOTIDE SEQUENCE</scope>
    <source>
        <strain evidence="15">Ena-SAMPLE-TAB-26-04-2022-14:26:32:270-5432</strain>
    </source>
</reference>
<dbReference type="SMART" id="SM00388">
    <property type="entry name" value="HisKA"/>
    <property type="match status" value="1"/>
</dbReference>
<evidence type="ECO:0000256" key="6">
    <source>
        <dbReference type="ARBA" id="ARBA00022679"/>
    </source>
</evidence>
<dbReference type="Gene3D" id="3.30.565.10">
    <property type="entry name" value="Histidine kinase-like ATPase, C-terminal domain"/>
    <property type="match status" value="1"/>
</dbReference>
<dbReference type="SMART" id="SM00387">
    <property type="entry name" value="HATPase_c"/>
    <property type="match status" value="1"/>
</dbReference>
<dbReference type="EC" id="2.7.13.3" evidence="3"/>
<proteinExistence type="predicted"/>
<dbReference type="Gene3D" id="1.10.287.130">
    <property type="match status" value="1"/>
</dbReference>
<comment type="subcellular location">
    <subcellularLocation>
        <location evidence="2">Cell membrane</location>
        <topology evidence="2">Multi-pass membrane protein</topology>
    </subcellularLocation>
</comment>
<evidence type="ECO:0000259" key="13">
    <source>
        <dbReference type="PROSITE" id="PS50109"/>
    </source>
</evidence>
<evidence type="ECO:0000256" key="9">
    <source>
        <dbReference type="ARBA" id="ARBA00022840"/>
    </source>
</evidence>
<evidence type="ECO:0000256" key="10">
    <source>
        <dbReference type="ARBA" id="ARBA00023012"/>
    </source>
</evidence>
<accession>A0ABM9G2L1</accession>
<dbReference type="GO" id="GO:0016301">
    <property type="term" value="F:kinase activity"/>
    <property type="evidence" value="ECO:0007669"/>
    <property type="project" value="UniProtKB-KW"/>
</dbReference>
<dbReference type="PRINTS" id="PR00344">
    <property type="entry name" value="BCTRLSENSOR"/>
</dbReference>
<evidence type="ECO:0000256" key="2">
    <source>
        <dbReference type="ARBA" id="ARBA00004651"/>
    </source>
</evidence>
<dbReference type="InterPro" id="IPR003594">
    <property type="entry name" value="HATPase_dom"/>
</dbReference>
<comment type="caution">
    <text evidence="15">The sequence shown here is derived from an EMBL/GenBank/DDBJ whole genome shotgun (WGS) entry which is preliminary data.</text>
</comment>
<dbReference type="SUPFAM" id="SSF158472">
    <property type="entry name" value="HAMP domain-like"/>
    <property type="match status" value="1"/>
</dbReference>
<dbReference type="SUPFAM" id="SSF47384">
    <property type="entry name" value="Homodimeric domain of signal transducing histidine kinase"/>
    <property type="match status" value="1"/>
</dbReference>
<keyword evidence="4" id="KW-1003">Cell membrane</keyword>
<evidence type="ECO:0000256" key="7">
    <source>
        <dbReference type="ARBA" id="ARBA00022741"/>
    </source>
</evidence>
<dbReference type="SUPFAM" id="SSF55874">
    <property type="entry name" value="ATPase domain of HSP90 chaperone/DNA topoisomerase II/histidine kinase"/>
    <property type="match status" value="1"/>
</dbReference>
<dbReference type="InterPro" id="IPR005467">
    <property type="entry name" value="His_kinase_dom"/>
</dbReference>
<keyword evidence="9" id="KW-0067">ATP-binding</keyword>
<dbReference type="InterPro" id="IPR050351">
    <property type="entry name" value="BphY/WalK/GraS-like"/>
</dbReference>
<dbReference type="CDD" id="cd00075">
    <property type="entry name" value="HATPase"/>
    <property type="match status" value="1"/>
</dbReference>
<keyword evidence="11 12" id="KW-0472">Membrane</keyword>
<evidence type="ECO:0000259" key="14">
    <source>
        <dbReference type="PROSITE" id="PS50885"/>
    </source>
</evidence>
<dbReference type="InterPro" id="IPR036890">
    <property type="entry name" value="HATPase_C_sf"/>
</dbReference>
<feature type="transmembrane region" description="Helical" evidence="12">
    <location>
        <begin position="15"/>
        <end position="38"/>
    </location>
</feature>
<protein>
    <recommendedName>
        <fullName evidence="3">histidine kinase</fullName>
        <ecNumber evidence="3">2.7.13.3</ecNumber>
    </recommendedName>
</protein>
<dbReference type="CDD" id="cd00082">
    <property type="entry name" value="HisKA"/>
    <property type="match status" value="1"/>
</dbReference>
<keyword evidence="5" id="KW-0597">Phosphoprotein</keyword>